<dbReference type="InterPro" id="IPR036890">
    <property type="entry name" value="HATPase_C_sf"/>
</dbReference>
<gene>
    <name evidence="11" type="ORF">Cvel_11971</name>
</gene>
<feature type="region of interest" description="Disordered" evidence="7">
    <location>
        <begin position="649"/>
        <end position="749"/>
    </location>
</feature>
<dbReference type="VEuPathDB" id="CryptoDB:Cvel_11971"/>
<feature type="transmembrane region" description="Helical" evidence="8">
    <location>
        <begin position="104"/>
        <end position="127"/>
    </location>
</feature>
<evidence type="ECO:0000259" key="9">
    <source>
        <dbReference type="PROSITE" id="PS50109"/>
    </source>
</evidence>
<feature type="compositionally biased region" description="Basic and acidic residues" evidence="7">
    <location>
        <begin position="699"/>
        <end position="708"/>
    </location>
</feature>
<evidence type="ECO:0000256" key="5">
    <source>
        <dbReference type="ARBA" id="ARBA00022777"/>
    </source>
</evidence>
<dbReference type="InterPro" id="IPR003594">
    <property type="entry name" value="HATPase_dom"/>
</dbReference>
<feature type="region of interest" description="Disordered" evidence="7">
    <location>
        <begin position="850"/>
        <end position="877"/>
    </location>
</feature>
<evidence type="ECO:0000256" key="8">
    <source>
        <dbReference type="SAM" id="Phobius"/>
    </source>
</evidence>
<keyword evidence="8" id="KW-0812">Transmembrane</keyword>
<feature type="transmembrane region" description="Helical" evidence="8">
    <location>
        <begin position="65"/>
        <end position="84"/>
    </location>
</feature>
<dbReference type="InterPro" id="IPR004358">
    <property type="entry name" value="Sig_transdc_His_kin-like_C"/>
</dbReference>
<reference evidence="11" key="1">
    <citation type="submission" date="2014-11" db="EMBL/GenBank/DDBJ databases">
        <authorList>
            <person name="Otto D Thomas"/>
            <person name="Naeem Raeece"/>
        </authorList>
    </citation>
    <scope>NUCLEOTIDE SEQUENCE</scope>
</reference>
<dbReference type="GO" id="GO:0009927">
    <property type="term" value="F:histidine phosphotransfer kinase activity"/>
    <property type="evidence" value="ECO:0007669"/>
    <property type="project" value="TreeGrafter"/>
</dbReference>
<sequence>MEKPMSMPAPEREVSPFLSTVQPLTQCASKISSAGQREYMQWVLPLSCMIMMIIFIPVFYLNSDGAAACLCFGIYVVSLTWAILPYIAQSESAKPQSGDAQVPVFLSAEIQCVVGMCVGLVALYGYFWVKETTQFGLVQLGGGALWTKLLLTPIPFKKVRNYLLISVLDSVLFILTAMYNIRPISVPECICLCMFGTNETLIAWGIRSVMKEALEKALKESEIRKATEEVMRRFMSYIMHEMRNPLSGARLLCSEFYAILESARRSARSSPLMRGGRAIKVLVKAGSGSMSPLCPRSPASPPPVTVCSVCGCNALQQKEEYAKMIQLTDMLDGQLGKMTAVCNDVLQLERLERGAFKFEFRELNVRAWAEALGSQSAAAFGGGGDMDLGEEVKKICPSFSWAWEEDGQTGEILREYPHGIADFLRLEQVVANFLSNARKFTDVEGHVSLTVGLRELHPHELTALKKEIAASQSSSPQEQQHQQTNEGDGGQIHGQWRRRVRELLSSPVSSGTQCGSSTGGVSGLSGDPQGRQSRGSGEKEKKSASSPHWSVLTIAVTDSGAGLSEDDLPKLFRPYSQIRAGELQNGGGTGLGLSICKSFVDAHGGGRIWAESWGLRKGATFSCQLFLPLVAPSVVPIARRTKTEYSSARFECLARSSGEKSSKSEKEGDGDTRGDQTGTTMAPSGASPAAETAAAVSPAERDQTHLRNEANTTTTPAQRDSGGSVGSGKDTASGRGGDGGKRRSISVDRAEKVKEHMKKEFPAVPSTVPSLDVLLVDDDRFVLFATSAVVRRLGHRVETAETGQAALNKIKEKAESGKRPFDLVVLDNNMPQMSGPETARSIREYLQSIPTTKDGPQAGDPSDSDSPPPLLSWEDCPSPFSASRAPKGILLIGCTGETSESTREAFKEAGVKYVLHKPLQKKDLEKVLSSAAAEGL</sequence>
<keyword evidence="3 6" id="KW-0597">Phosphoprotein</keyword>
<feature type="domain" description="Histidine kinase" evidence="9">
    <location>
        <begin position="237"/>
        <end position="629"/>
    </location>
</feature>
<dbReference type="Pfam" id="PF00072">
    <property type="entry name" value="Response_reg"/>
    <property type="match status" value="1"/>
</dbReference>
<organism evidence="11">
    <name type="scientific">Chromera velia CCMP2878</name>
    <dbReference type="NCBI Taxonomy" id="1169474"/>
    <lineage>
        <taxon>Eukaryota</taxon>
        <taxon>Sar</taxon>
        <taxon>Alveolata</taxon>
        <taxon>Colpodellida</taxon>
        <taxon>Chromeraceae</taxon>
        <taxon>Chromera</taxon>
    </lineage>
</organism>
<dbReference type="AlphaFoldDB" id="A0A0G4I8K8"/>
<evidence type="ECO:0000256" key="4">
    <source>
        <dbReference type="ARBA" id="ARBA00022679"/>
    </source>
</evidence>
<dbReference type="SMART" id="SM00448">
    <property type="entry name" value="REC"/>
    <property type="match status" value="1"/>
</dbReference>
<dbReference type="SUPFAM" id="SSF55874">
    <property type="entry name" value="ATPase domain of HSP90 chaperone/DNA topoisomerase II/histidine kinase"/>
    <property type="match status" value="2"/>
</dbReference>
<keyword evidence="4" id="KW-0808">Transferase</keyword>
<name>A0A0G4I8K8_9ALVE</name>
<dbReference type="EC" id="2.7.13.3" evidence="2"/>
<dbReference type="PANTHER" id="PTHR43047">
    <property type="entry name" value="TWO-COMPONENT HISTIDINE PROTEIN KINASE"/>
    <property type="match status" value="1"/>
</dbReference>
<evidence type="ECO:0000256" key="6">
    <source>
        <dbReference type="PROSITE-ProRule" id="PRU00169"/>
    </source>
</evidence>
<protein>
    <recommendedName>
        <fullName evidence="2">histidine kinase</fullName>
        <ecNumber evidence="2">2.7.13.3</ecNumber>
    </recommendedName>
</protein>
<keyword evidence="8" id="KW-0472">Membrane</keyword>
<dbReference type="PROSITE" id="PS50109">
    <property type="entry name" value="HIS_KIN"/>
    <property type="match status" value="1"/>
</dbReference>
<dbReference type="Gene3D" id="1.10.287.130">
    <property type="match status" value="1"/>
</dbReference>
<dbReference type="InterPro" id="IPR001789">
    <property type="entry name" value="Sig_transdc_resp-reg_receiver"/>
</dbReference>
<dbReference type="CDD" id="cd00082">
    <property type="entry name" value="HisKA"/>
    <property type="match status" value="1"/>
</dbReference>
<feature type="compositionally biased region" description="Basic and acidic residues" evidence="7">
    <location>
        <begin position="738"/>
        <end position="749"/>
    </location>
</feature>
<dbReference type="CDD" id="cd17546">
    <property type="entry name" value="REC_hyHK_CKI1_RcsC-like"/>
    <property type="match status" value="1"/>
</dbReference>
<keyword evidence="5" id="KW-0418">Kinase</keyword>
<evidence type="ECO:0000313" key="11">
    <source>
        <dbReference type="EMBL" id="CEM53446.1"/>
    </source>
</evidence>
<dbReference type="Pfam" id="PF02518">
    <property type="entry name" value="HATPase_c"/>
    <property type="match status" value="1"/>
</dbReference>
<dbReference type="GO" id="GO:0005886">
    <property type="term" value="C:plasma membrane"/>
    <property type="evidence" value="ECO:0007669"/>
    <property type="project" value="TreeGrafter"/>
</dbReference>
<feature type="compositionally biased region" description="Low complexity" evidence="7">
    <location>
        <begin position="471"/>
        <end position="483"/>
    </location>
</feature>
<evidence type="ECO:0000256" key="3">
    <source>
        <dbReference type="ARBA" id="ARBA00022553"/>
    </source>
</evidence>
<dbReference type="PhylomeDB" id="A0A0G4I8K8"/>
<proteinExistence type="predicted"/>
<dbReference type="Gene3D" id="3.40.50.2300">
    <property type="match status" value="1"/>
</dbReference>
<dbReference type="EMBL" id="CDMZ01005694">
    <property type="protein sequence ID" value="CEM53446.1"/>
    <property type="molecule type" value="Genomic_DNA"/>
</dbReference>
<evidence type="ECO:0000256" key="2">
    <source>
        <dbReference type="ARBA" id="ARBA00012438"/>
    </source>
</evidence>
<feature type="domain" description="Response regulatory" evidence="10">
    <location>
        <begin position="772"/>
        <end position="932"/>
    </location>
</feature>
<evidence type="ECO:0000256" key="1">
    <source>
        <dbReference type="ARBA" id="ARBA00000085"/>
    </source>
</evidence>
<feature type="compositionally biased region" description="Low complexity" evidence="7">
    <location>
        <begin position="675"/>
        <end position="698"/>
    </location>
</feature>
<dbReference type="SMART" id="SM00387">
    <property type="entry name" value="HATPase_c"/>
    <property type="match status" value="1"/>
</dbReference>
<keyword evidence="8" id="KW-1133">Transmembrane helix</keyword>
<feature type="compositionally biased region" description="Basic and acidic residues" evidence="7">
    <location>
        <begin position="657"/>
        <end position="674"/>
    </location>
</feature>
<dbReference type="PROSITE" id="PS50110">
    <property type="entry name" value="RESPONSE_REGULATORY"/>
    <property type="match status" value="1"/>
</dbReference>
<feature type="region of interest" description="Disordered" evidence="7">
    <location>
        <begin position="468"/>
        <end position="492"/>
    </location>
</feature>
<dbReference type="InterPro" id="IPR005467">
    <property type="entry name" value="His_kinase_dom"/>
</dbReference>
<dbReference type="PRINTS" id="PR00344">
    <property type="entry name" value="BCTRLSENSOR"/>
</dbReference>
<comment type="catalytic activity">
    <reaction evidence="1">
        <text>ATP + protein L-histidine = ADP + protein N-phospho-L-histidine.</text>
        <dbReference type="EC" id="2.7.13.3"/>
    </reaction>
</comment>
<feature type="transmembrane region" description="Helical" evidence="8">
    <location>
        <begin position="163"/>
        <end position="181"/>
    </location>
</feature>
<feature type="compositionally biased region" description="Polar residues" evidence="7">
    <location>
        <begin position="709"/>
        <end position="718"/>
    </location>
</feature>
<feature type="modified residue" description="4-aspartylphosphate" evidence="6">
    <location>
        <position position="827"/>
    </location>
</feature>
<dbReference type="InterPro" id="IPR003661">
    <property type="entry name" value="HisK_dim/P_dom"/>
</dbReference>
<evidence type="ECO:0000256" key="7">
    <source>
        <dbReference type="SAM" id="MobiDB-lite"/>
    </source>
</evidence>
<dbReference type="SUPFAM" id="SSF52172">
    <property type="entry name" value="CheY-like"/>
    <property type="match status" value="1"/>
</dbReference>
<dbReference type="Gene3D" id="3.30.565.10">
    <property type="entry name" value="Histidine kinase-like ATPase, C-terminal domain"/>
    <property type="match status" value="1"/>
</dbReference>
<dbReference type="PANTHER" id="PTHR43047:SF72">
    <property type="entry name" value="OSMOSENSING HISTIDINE PROTEIN KINASE SLN1"/>
    <property type="match status" value="1"/>
</dbReference>
<feature type="transmembrane region" description="Helical" evidence="8">
    <location>
        <begin position="39"/>
        <end position="59"/>
    </location>
</feature>
<dbReference type="GO" id="GO:0000155">
    <property type="term" value="F:phosphorelay sensor kinase activity"/>
    <property type="evidence" value="ECO:0007669"/>
    <property type="project" value="InterPro"/>
</dbReference>
<dbReference type="InterPro" id="IPR011006">
    <property type="entry name" value="CheY-like_superfamily"/>
</dbReference>
<accession>A0A0G4I8K8</accession>
<evidence type="ECO:0000259" key="10">
    <source>
        <dbReference type="PROSITE" id="PS50110"/>
    </source>
</evidence>
<feature type="region of interest" description="Disordered" evidence="7">
    <location>
        <begin position="507"/>
        <end position="547"/>
    </location>
</feature>